<keyword evidence="2" id="KW-0472">Membrane</keyword>
<sequence>MDILIKVNEQSNGRDKIARLFQYTSRLVWHQLETRNANKYSVDRIKTLEVTLSSFRKSKSYISRCVHYINTCSMMCSFVSVLRLGRCVDMCYVVLNSTLIDDPILRLTLSTSKLAHALFLYADHVVWLARNGFVKSDSDKWNRTANKFWLLSIIANLIRDLYEILHLIQLNKSNLFKPSELISSSIKGFNVLASAKHVCMLVNCHKDIFIDTLKNSCDLFIPLTALGITKLSPSIVGTLGAISSLAALMTVIMPITKLVPA</sequence>
<keyword evidence="1" id="KW-0962">Peroxisome biogenesis</keyword>
<evidence type="ECO:0008006" key="7">
    <source>
        <dbReference type="Google" id="ProtNLM"/>
    </source>
</evidence>
<dbReference type="AlphaFoldDB" id="A0A9N9RF80"/>
<dbReference type="OrthoDB" id="411017at2759"/>
<evidence type="ECO:0000256" key="3">
    <source>
        <dbReference type="ARBA" id="ARBA00023140"/>
    </source>
</evidence>
<dbReference type="Pfam" id="PF05648">
    <property type="entry name" value="PEX11"/>
    <property type="match status" value="2"/>
</dbReference>
<accession>A0A9N9RF80</accession>
<evidence type="ECO:0000256" key="1">
    <source>
        <dbReference type="ARBA" id="ARBA00022593"/>
    </source>
</evidence>
<evidence type="ECO:0000313" key="5">
    <source>
        <dbReference type="EMBL" id="CAG9795606.1"/>
    </source>
</evidence>
<dbReference type="PANTHER" id="PTHR12652">
    <property type="entry name" value="PEROXISOMAL BIOGENESIS FACTOR 11"/>
    <property type="match status" value="1"/>
</dbReference>
<reference evidence="5" key="1">
    <citation type="submission" date="2021-12" db="EMBL/GenBank/DDBJ databases">
        <authorList>
            <person name="King R."/>
        </authorList>
    </citation>
    <scope>NUCLEOTIDE SEQUENCE</scope>
</reference>
<gene>
    <name evidence="5" type="ORF">DIATSA_LOCUS12855</name>
</gene>
<dbReference type="GO" id="GO:0016559">
    <property type="term" value="P:peroxisome fission"/>
    <property type="evidence" value="ECO:0007669"/>
    <property type="project" value="InterPro"/>
</dbReference>
<evidence type="ECO:0000256" key="4">
    <source>
        <dbReference type="ARBA" id="ARBA00046271"/>
    </source>
</evidence>
<organism evidence="5 6">
    <name type="scientific">Diatraea saccharalis</name>
    <name type="common">sugarcane borer</name>
    <dbReference type="NCBI Taxonomy" id="40085"/>
    <lineage>
        <taxon>Eukaryota</taxon>
        <taxon>Metazoa</taxon>
        <taxon>Ecdysozoa</taxon>
        <taxon>Arthropoda</taxon>
        <taxon>Hexapoda</taxon>
        <taxon>Insecta</taxon>
        <taxon>Pterygota</taxon>
        <taxon>Neoptera</taxon>
        <taxon>Endopterygota</taxon>
        <taxon>Lepidoptera</taxon>
        <taxon>Glossata</taxon>
        <taxon>Ditrysia</taxon>
        <taxon>Pyraloidea</taxon>
        <taxon>Crambidae</taxon>
        <taxon>Crambinae</taxon>
        <taxon>Diatraea</taxon>
    </lineage>
</organism>
<dbReference type="PANTHER" id="PTHR12652:SF50">
    <property type="entry name" value="PEROXIN 11"/>
    <property type="match status" value="1"/>
</dbReference>
<evidence type="ECO:0000313" key="6">
    <source>
        <dbReference type="Proteomes" id="UP001153714"/>
    </source>
</evidence>
<keyword evidence="6" id="KW-1185">Reference proteome</keyword>
<protein>
    <recommendedName>
        <fullName evidence="7">Peroxisomal membrane protein 11B</fullName>
    </recommendedName>
</protein>
<dbReference type="InterPro" id="IPR008733">
    <property type="entry name" value="PEX11"/>
</dbReference>
<reference evidence="5" key="2">
    <citation type="submission" date="2022-10" db="EMBL/GenBank/DDBJ databases">
        <authorList>
            <consortium name="ENA_rothamsted_submissions"/>
            <consortium name="culmorum"/>
            <person name="King R."/>
        </authorList>
    </citation>
    <scope>NUCLEOTIDE SEQUENCE</scope>
</reference>
<proteinExistence type="predicted"/>
<dbReference type="EMBL" id="OU893339">
    <property type="protein sequence ID" value="CAG9795606.1"/>
    <property type="molecule type" value="Genomic_DNA"/>
</dbReference>
<evidence type="ECO:0000256" key="2">
    <source>
        <dbReference type="ARBA" id="ARBA00023136"/>
    </source>
</evidence>
<keyword evidence="3" id="KW-0576">Peroxisome</keyword>
<comment type="subcellular location">
    <subcellularLocation>
        <location evidence="4">Peroxisome membrane</location>
    </subcellularLocation>
</comment>
<dbReference type="GO" id="GO:0005778">
    <property type="term" value="C:peroxisomal membrane"/>
    <property type="evidence" value="ECO:0007669"/>
    <property type="project" value="UniProtKB-SubCell"/>
</dbReference>
<name>A0A9N9RF80_9NEOP</name>
<dbReference type="Proteomes" id="UP001153714">
    <property type="component" value="Chromosome 8"/>
</dbReference>